<evidence type="ECO:0000313" key="8">
    <source>
        <dbReference type="EMBL" id="MFD2933586.1"/>
    </source>
</evidence>
<dbReference type="PANTHER" id="PTHR33406:SF12">
    <property type="entry name" value="BLR2997 PROTEIN"/>
    <property type="match status" value="1"/>
</dbReference>
<keyword evidence="3 6" id="KW-0812">Transmembrane</keyword>
<dbReference type="EMBL" id="JBHUOM010000002">
    <property type="protein sequence ID" value="MFD2933586.1"/>
    <property type="molecule type" value="Genomic_DNA"/>
</dbReference>
<dbReference type="PROSITE" id="PS50156">
    <property type="entry name" value="SSD"/>
    <property type="match status" value="2"/>
</dbReference>
<dbReference type="InterPro" id="IPR050545">
    <property type="entry name" value="Mycobact_MmpL"/>
</dbReference>
<comment type="caution">
    <text evidence="8">The sequence shown here is derived from an EMBL/GenBank/DDBJ whole genome shotgun (WGS) entry which is preliminary data.</text>
</comment>
<gene>
    <name evidence="8" type="ORF">ACFS25_07310</name>
</gene>
<evidence type="ECO:0000256" key="3">
    <source>
        <dbReference type="ARBA" id="ARBA00022692"/>
    </source>
</evidence>
<organism evidence="8 9">
    <name type="scientific">Spirosoma flavum</name>
    <dbReference type="NCBI Taxonomy" id="2048557"/>
    <lineage>
        <taxon>Bacteria</taxon>
        <taxon>Pseudomonadati</taxon>
        <taxon>Bacteroidota</taxon>
        <taxon>Cytophagia</taxon>
        <taxon>Cytophagales</taxon>
        <taxon>Cytophagaceae</taxon>
        <taxon>Spirosoma</taxon>
    </lineage>
</organism>
<reference evidence="9" key="1">
    <citation type="journal article" date="2019" name="Int. J. Syst. Evol. Microbiol.">
        <title>The Global Catalogue of Microorganisms (GCM) 10K type strain sequencing project: providing services to taxonomists for standard genome sequencing and annotation.</title>
        <authorList>
            <consortium name="The Broad Institute Genomics Platform"/>
            <consortium name="The Broad Institute Genome Sequencing Center for Infectious Disease"/>
            <person name="Wu L."/>
            <person name="Ma J."/>
        </authorList>
    </citation>
    <scope>NUCLEOTIDE SEQUENCE [LARGE SCALE GENOMIC DNA]</scope>
    <source>
        <strain evidence="9">KCTC 52490</strain>
    </source>
</reference>
<dbReference type="SUPFAM" id="SSF82866">
    <property type="entry name" value="Multidrug efflux transporter AcrB transmembrane domain"/>
    <property type="match status" value="2"/>
</dbReference>
<feature type="transmembrane region" description="Helical" evidence="6">
    <location>
        <begin position="296"/>
        <end position="316"/>
    </location>
</feature>
<feature type="transmembrane region" description="Helical" evidence="6">
    <location>
        <begin position="337"/>
        <end position="357"/>
    </location>
</feature>
<evidence type="ECO:0000256" key="4">
    <source>
        <dbReference type="ARBA" id="ARBA00022989"/>
    </source>
</evidence>
<evidence type="ECO:0000256" key="2">
    <source>
        <dbReference type="ARBA" id="ARBA00022475"/>
    </source>
</evidence>
<keyword evidence="9" id="KW-1185">Reference proteome</keyword>
<dbReference type="InterPro" id="IPR000731">
    <property type="entry name" value="SSD"/>
</dbReference>
<feature type="transmembrane region" description="Helical" evidence="6">
    <location>
        <begin position="670"/>
        <end position="694"/>
    </location>
</feature>
<feature type="transmembrane region" description="Helical" evidence="6">
    <location>
        <begin position="363"/>
        <end position="392"/>
    </location>
</feature>
<evidence type="ECO:0000256" key="1">
    <source>
        <dbReference type="ARBA" id="ARBA00004651"/>
    </source>
</evidence>
<feature type="transmembrane region" description="Helical" evidence="6">
    <location>
        <begin position="700"/>
        <end position="718"/>
    </location>
</feature>
<evidence type="ECO:0000313" key="9">
    <source>
        <dbReference type="Proteomes" id="UP001597512"/>
    </source>
</evidence>
<accession>A0ABW6ADT5</accession>
<dbReference type="RefSeq" id="WP_381498068.1">
    <property type="nucleotide sequence ID" value="NZ_JBHUOM010000002.1"/>
</dbReference>
<evidence type="ECO:0000256" key="6">
    <source>
        <dbReference type="SAM" id="Phobius"/>
    </source>
</evidence>
<evidence type="ECO:0000259" key="7">
    <source>
        <dbReference type="PROSITE" id="PS50156"/>
    </source>
</evidence>
<feature type="transmembrane region" description="Helical" evidence="6">
    <location>
        <begin position="240"/>
        <end position="259"/>
    </location>
</feature>
<dbReference type="Pfam" id="PF03176">
    <property type="entry name" value="MMPL"/>
    <property type="match status" value="2"/>
</dbReference>
<feature type="transmembrane region" description="Helical" evidence="6">
    <location>
        <begin position="425"/>
        <end position="444"/>
    </location>
</feature>
<feature type="domain" description="SSD" evidence="7">
    <location>
        <begin position="264"/>
        <end position="391"/>
    </location>
</feature>
<dbReference type="PANTHER" id="PTHR33406">
    <property type="entry name" value="MEMBRANE PROTEIN MJ1562-RELATED"/>
    <property type="match status" value="1"/>
</dbReference>
<feature type="transmembrane region" description="Helical" evidence="6">
    <location>
        <begin position="264"/>
        <end position="284"/>
    </location>
</feature>
<keyword evidence="5 6" id="KW-0472">Membrane</keyword>
<feature type="transmembrane region" description="Helical" evidence="6">
    <location>
        <begin position="639"/>
        <end position="663"/>
    </location>
</feature>
<feature type="transmembrane region" description="Helical" evidence="6">
    <location>
        <begin position="769"/>
        <end position="795"/>
    </location>
</feature>
<comment type="subcellular location">
    <subcellularLocation>
        <location evidence="1">Cell membrane</location>
        <topology evidence="1">Multi-pass membrane protein</topology>
    </subcellularLocation>
</comment>
<protein>
    <submittedName>
        <fullName evidence="8">RND family transporter</fullName>
    </submittedName>
</protein>
<feature type="domain" description="SSD" evidence="7">
    <location>
        <begin position="668"/>
        <end position="796"/>
    </location>
</feature>
<keyword evidence="4 6" id="KW-1133">Transmembrane helix</keyword>
<sequence>MIWHRISSFILKNRIPLVVAVLIGTAFMGYQASKVKLSYELAKILPVTNPDYQRYEAFKSHFGQDGNVMVLAIETDSMYQLKFFNDWYALSQQIRHIEGIKDVVSNANLYGITRDDSAHTFRVRPLVSRPLTTQSGLDSLHTRIAALPFYRGLVTDSSGRAHLMAITFDQKVVNTKNRIALVRQVEAVADSFGRRHTLAGSIASTSAGSSTVDTQSNGTVHMSGMPYIRTEFTAKVSKEMFLFLGLAFLVTALILFYFFRSLTVVLTALAVVGVAVIWATGYIVLLGYDITLLTGLIPPLIIVIGVPNTVFLLNRYHEELNRGRSQHEALAISTEKIGETTFFANVTTSVGFFVFYFTGSPLLLQFGLVSALGIMTTYVVSLILIPSIFSYLATPSAKQRGHLERRQVGNFLTWVDHLVHTRRTAIYTFIAIVTAISIVGALQINPIGYVVDDLPKNDPIYTDLKFIESRFKGVMPFEVSIDTQRPGRVLTPQTLTKIKLLEREFGKYSEFTRPLSLVEAVKFLYQSYRGGDPKYYALPGALELSQLASYAPQLKGAKNASGGLAFKAYLDSTFRYTRISFQMPDVGTVRTTQLINELQPKADSIFNIDRTTGKRVAATDQYDVHITGNSVVFTRGNDYLLTNLAESTALAILLVSVILIILLRDIRLSLIAILPSVVPLIVTAGIMGFCGIHLKPSTILIFSIAFGISSDGTIYFITKYRDELRNQKITIDRAVSETIRYTGISMFYTAIILFAGFAIFAASTFQGTVALGILVSITLLMGMASNLILLPAFLLTVDKQQNQKKLNKESQSTRN</sequence>
<dbReference type="Gene3D" id="1.20.1640.10">
    <property type="entry name" value="Multidrug efflux transporter AcrB transmembrane domain"/>
    <property type="match status" value="2"/>
</dbReference>
<evidence type="ECO:0000256" key="5">
    <source>
        <dbReference type="ARBA" id="ARBA00023136"/>
    </source>
</evidence>
<name>A0ABW6ADT5_9BACT</name>
<dbReference type="Proteomes" id="UP001597512">
    <property type="component" value="Unassembled WGS sequence"/>
</dbReference>
<proteinExistence type="predicted"/>
<dbReference type="InterPro" id="IPR004869">
    <property type="entry name" value="MMPL_dom"/>
</dbReference>
<feature type="transmembrane region" description="Helical" evidence="6">
    <location>
        <begin position="739"/>
        <end position="763"/>
    </location>
</feature>
<keyword evidence="2" id="KW-1003">Cell membrane</keyword>